<keyword evidence="5" id="KW-1185">Reference proteome</keyword>
<protein>
    <recommendedName>
        <fullName evidence="6">SbsA Ig-like domain-containing protein</fullName>
    </recommendedName>
</protein>
<sequence>MRFALLVVLLLHLLQTLSLHCAEAAPSPQVQWSTGDISGPISVAQDVMLEFDMDIVRGAGVITITDGGSDVHTVAVSDMFHVFVDGNCLTVNLPSDLQPSSTYSVLMDAGAVRDASSNSAFVGVADNTTITFSTGSVIYAGPLAGDGKSSGSGTLADPYQSIGHASMQAGPGDTLYITWDRNSIANNSNRYNLAAVGSAAAPVFIKPAPGVTWPYQFVFANAWRLDGSSHVVIEEFTFDGRGALFSHEEMLCKYVWNSKDAKALLGGIAINLRDATYVRIRSNVFQHLQQKAVNIEDGRYVAIENNIIYDVATKSLSGGHGIMRQQGSGTFGTPDVADTYRWDIRGNLIFNVEQRIYSWVPSKGYLNMVLDEGKPINVDETGDVDMTTRITNNVIAYSGIDAIRLKNTPNLEVSHNSIYSADPLGDGITDRDVSGSFANFTIHHNLIMTAPNTFALELDDTLPNAAHSFGNVVLGGAIKPAELPGVTAVTNSIISSLFVDPAGGNFTRASGVPVLGAGVDDGELLFLMTMARNHNISVHPDDWVADHVRDAQTLIDNMPSTVFTSRGQLGQSALEPHRMALYVGVNATWKQEYGAAASQELVLPEDYCTWLDAAAARYKQANGSDYNWIRHGDSVLALDYAARSGDLSVYVVQTPHTYTQTRKLAQAQSPVHVVLAGDAVIDMRNATGLMSCTAFDLVVADSVSGSYERVVVDGLPTSWTYSVSVVHEQSPLAASAGDTVDVIRLTIESSNDSCSSTSTATTMPSTTTATAATTTTTTTTHNGPGDDAGSGTSAMTSGAIGGLVAGVLVGAGIVIAIAFKHANPARRHSRVRCQTTTAADVPPGTAAASADQHTVIPLQEAQGFVIAHTQEQLSVQPNNHKGD</sequence>
<evidence type="ECO:0008006" key="6">
    <source>
        <dbReference type="Google" id="ProtNLM"/>
    </source>
</evidence>
<feature type="region of interest" description="Disordered" evidence="1">
    <location>
        <begin position="752"/>
        <end position="792"/>
    </location>
</feature>
<feature type="signal peptide" evidence="3">
    <location>
        <begin position="1"/>
        <end position="24"/>
    </location>
</feature>
<dbReference type="eggNOG" id="ENOG502SBK3">
    <property type="taxonomic scope" value="Eukaryota"/>
</dbReference>
<evidence type="ECO:0000256" key="2">
    <source>
        <dbReference type="SAM" id="Phobius"/>
    </source>
</evidence>
<dbReference type="InterPro" id="IPR011050">
    <property type="entry name" value="Pectin_lyase_fold/virulence"/>
</dbReference>
<dbReference type="RefSeq" id="XP_004990396.1">
    <property type="nucleotide sequence ID" value="XM_004990339.1"/>
</dbReference>
<proteinExistence type="predicted"/>
<evidence type="ECO:0000313" key="5">
    <source>
        <dbReference type="Proteomes" id="UP000007799"/>
    </source>
</evidence>
<organism evidence="5">
    <name type="scientific">Salpingoeca rosetta (strain ATCC 50818 / BSB-021)</name>
    <dbReference type="NCBI Taxonomy" id="946362"/>
    <lineage>
        <taxon>Eukaryota</taxon>
        <taxon>Choanoflagellata</taxon>
        <taxon>Craspedida</taxon>
        <taxon>Salpingoecidae</taxon>
        <taxon>Salpingoeca</taxon>
    </lineage>
</organism>
<name>F2UK59_SALR5</name>
<reference evidence="4" key="1">
    <citation type="submission" date="2009-08" db="EMBL/GenBank/DDBJ databases">
        <title>Annotation of Salpingoeca rosetta.</title>
        <authorList>
            <consortium name="The Broad Institute Genome Sequencing Platform"/>
            <person name="Russ C."/>
            <person name="Cuomo C."/>
            <person name="Burger G."/>
            <person name="Gray M.W."/>
            <person name="Holland P.W.H."/>
            <person name="King N."/>
            <person name="Lang F.B.F."/>
            <person name="Roger A.J."/>
            <person name="Ruiz-Trillo I."/>
            <person name="Young S.K."/>
            <person name="Zeng Q."/>
            <person name="Gargeya S."/>
            <person name="Alvarado L."/>
            <person name="Berlin A."/>
            <person name="Chapman S.B."/>
            <person name="Chen Z."/>
            <person name="Freedman E."/>
            <person name="Gellesch M."/>
            <person name="Goldberg J."/>
            <person name="Griggs A."/>
            <person name="Gujja S."/>
            <person name="Heilman E."/>
            <person name="Heiman D."/>
            <person name="Howarth C."/>
            <person name="Mehta T."/>
            <person name="Neiman D."/>
            <person name="Pearson M."/>
            <person name="Roberts A."/>
            <person name="Saif S."/>
            <person name="Shea T."/>
            <person name="Shenoy N."/>
            <person name="Sisk P."/>
            <person name="Stolte C."/>
            <person name="Sykes S."/>
            <person name="White J."/>
            <person name="Yandava C."/>
            <person name="Haas B."/>
            <person name="Nusbaum C."/>
            <person name="Birren B."/>
        </authorList>
    </citation>
    <scope>NUCLEOTIDE SEQUENCE [LARGE SCALE GENOMIC DNA]</scope>
    <source>
        <strain evidence="4">ATCC 50818</strain>
    </source>
</reference>
<dbReference type="GeneID" id="16070953"/>
<dbReference type="Gene3D" id="2.160.20.10">
    <property type="entry name" value="Single-stranded right-handed beta-helix, Pectin lyase-like"/>
    <property type="match status" value="1"/>
</dbReference>
<dbReference type="SUPFAM" id="SSF51126">
    <property type="entry name" value="Pectin lyase-like"/>
    <property type="match status" value="1"/>
</dbReference>
<dbReference type="KEGG" id="sre:PTSG_08606"/>
<dbReference type="AlphaFoldDB" id="F2UK59"/>
<keyword evidence="3" id="KW-0732">Signal</keyword>
<keyword evidence="2" id="KW-0472">Membrane</keyword>
<dbReference type="InterPro" id="IPR012334">
    <property type="entry name" value="Pectin_lyas_fold"/>
</dbReference>
<keyword evidence="2" id="KW-1133">Transmembrane helix</keyword>
<evidence type="ECO:0000256" key="3">
    <source>
        <dbReference type="SAM" id="SignalP"/>
    </source>
</evidence>
<feature type="chain" id="PRO_5003287762" description="SbsA Ig-like domain-containing protein" evidence="3">
    <location>
        <begin position="25"/>
        <end position="883"/>
    </location>
</feature>
<feature type="compositionally biased region" description="Low complexity" evidence="1">
    <location>
        <begin position="755"/>
        <end position="780"/>
    </location>
</feature>
<gene>
    <name evidence="4" type="ORF">PTSG_08606</name>
</gene>
<dbReference type="Proteomes" id="UP000007799">
    <property type="component" value="Unassembled WGS sequence"/>
</dbReference>
<accession>F2UK59</accession>
<keyword evidence="2" id="KW-0812">Transmembrane</keyword>
<dbReference type="InParanoid" id="F2UK59"/>
<evidence type="ECO:0000256" key="1">
    <source>
        <dbReference type="SAM" id="MobiDB-lite"/>
    </source>
</evidence>
<evidence type="ECO:0000313" key="4">
    <source>
        <dbReference type="EMBL" id="EGD77508.1"/>
    </source>
</evidence>
<feature type="transmembrane region" description="Helical" evidence="2">
    <location>
        <begin position="799"/>
        <end position="819"/>
    </location>
</feature>
<dbReference type="EMBL" id="GL832978">
    <property type="protein sequence ID" value="EGD77508.1"/>
    <property type="molecule type" value="Genomic_DNA"/>
</dbReference>